<dbReference type="Proteomes" id="UP000001542">
    <property type="component" value="Unassembled WGS sequence"/>
</dbReference>
<dbReference type="InParanoid" id="A2EEU4"/>
<dbReference type="Gene3D" id="1.25.40.20">
    <property type="entry name" value="Ankyrin repeat-containing domain"/>
    <property type="match status" value="1"/>
</dbReference>
<sequence>MKLFNRAITKHYIKFLSSHGKVNIKDKLGKTFPHYVVELLISHGVDINVKDNQGKTALQYATEVENNEIIKLLTSQQCDK</sequence>
<evidence type="ECO:0000313" key="2">
    <source>
        <dbReference type="Proteomes" id="UP000001542"/>
    </source>
</evidence>
<evidence type="ECO:0000313" key="1">
    <source>
        <dbReference type="EMBL" id="EAY08810.1"/>
    </source>
</evidence>
<dbReference type="VEuPathDB" id="TrichDB:TVAGG3_0061310"/>
<proteinExistence type="predicted"/>
<dbReference type="InterPro" id="IPR036770">
    <property type="entry name" value="Ankyrin_rpt-contain_sf"/>
</dbReference>
<reference evidence="1" key="2">
    <citation type="journal article" date="2007" name="Science">
        <title>Draft genome sequence of the sexually transmitted pathogen Trichomonas vaginalis.</title>
        <authorList>
            <person name="Carlton J.M."/>
            <person name="Hirt R.P."/>
            <person name="Silva J.C."/>
            <person name="Delcher A.L."/>
            <person name="Schatz M."/>
            <person name="Zhao Q."/>
            <person name="Wortman J.R."/>
            <person name="Bidwell S.L."/>
            <person name="Alsmark U.C.M."/>
            <person name="Besteiro S."/>
            <person name="Sicheritz-Ponten T."/>
            <person name="Noel C.J."/>
            <person name="Dacks J.B."/>
            <person name="Foster P.G."/>
            <person name="Simillion C."/>
            <person name="Van de Peer Y."/>
            <person name="Miranda-Saavedra D."/>
            <person name="Barton G.J."/>
            <person name="Westrop G.D."/>
            <person name="Mueller S."/>
            <person name="Dessi D."/>
            <person name="Fiori P.L."/>
            <person name="Ren Q."/>
            <person name="Paulsen I."/>
            <person name="Zhang H."/>
            <person name="Bastida-Corcuera F.D."/>
            <person name="Simoes-Barbosa A."/>
            <person name="Brown M.T."/>
            <person name="Hayes R.D."/>
            <person name="Mukherjee M."/>
            <person name="Okumura C.Y."/>
            <person name="Schneider R."/>
            <person name="Smith A.J."/>
            <person name="Vanacova S."/>
            <person name="Villalvazo M."/>
            <person name="Haas B.J."/>
            <person name="Pertea M."/>
            <person name="Feldblyum T.V."/>
            <person name="Utterback T.R."/>
            <person name="Shu C.L."/>
            <person name="Osoegawa K."/>
            <person name="de Jong P.J."/>
            <person name="Hrdy I."/>
            <person name="Horvathova L."/>
            <person name="Zubacova Z."/>
            <person name="Dolezal P."/>
            <person name="Malik S.B."/>
            <person name="Logsdon J.M. Jr."/>
            <person name="Henze K."/>
            <person name="Gupta A."/>
            <person name="Wang C.C."/>
            <person name="Dunne R.L."/>
            <person name="Upcroft J.A."/>
            <person name="Upcroft P."/>
            <person name="White O."/>
            <person name="Salzberg S.L."/>
            <person name="Tang P."/>
            <person name="Chiu C.-H."/>
            <person name="Lee Y.-S."/>
            <person name="Embley T.M."/>
            <person name="Coombs G.H."/>
            <person name="Mottram J.C."/>
            <person name="Tachezy J."/>
            <person name="Fraser-Liggett C.M."/>
            <person name="Johnson P.J."/>
        </authorList>
    </citation>
    <scope>NUCLEOTIDE SEQUENCE [LARGE SCALE GENOMIC DNA]</scope>
    <source>
        <strain evidence="1">G3</strain>
    </source>
</reference>
<dbReference type="SUPFAM" id="SSF48403">
    <property type="entry name" value="Ankyrin repeat"/>
    <property type="match status" value="1"/>
</dbReference>
<accession>A2EEU4</accession>
<reference evidence="1" key="1">
    <citation type="submission" date="2006-10" db="EMBL/GenBank/DDBJ databases">
        <authorList>
            <person name="Amadeo P."/>
            <person name="Zhao Q."/>
            <person name="Wortman J."/>
            <person name="Fraser-Liggett C."/>
            <person name="Carlton J."/>
        </authorList>
    </citation>
    <scope>NUCLEOTIDE SEQUENCE</scope>
    <source>
        <strain evidence="1">G3</strain>
    </source>
</reference>
<dbReference type="RefSeq" id="XP_001321033.1">
    <property type="nucleotide sequence ID" value="XM_001320998.1"/>
</dbReference>
<name>A2EEU4_TRIV3</name>
<organism evidence="1 2">
    <name type="scientific">Trichomonas vaginalis (strain ATCC PRA-98 / G3)</name>
    <dbReference type="NCBI Taxonomy" id="412133"/>
    <lineage>
        <taxon>Eukaryota</taxon>
        <taxon>Metamonada</taxon>
        <taxon>Parabasalia</taxon>
        <taxon>Trichomonadida</taxon>
        <taxon>Trichomonadidae</taxon>
        <taxon>Trichomonas</taxon>
    </lineage>
</organism>
<protein>
    <submittedName>
        <fullName evidence="1">Ankyrin repeat protein, putative</fullName>
    </submittedName>
</protein>
<dbReference type="VEuPathDB" id="TrichDB:TVAG_213190"/>
<dbReference type="SMR" id="A2EEU4"/>
<dbReference type="PANTHER" id="PTHR24118">
    <property type="entry name" value="POTE ANKYRIN DOMAIN"/>
    <property type="match status" value="1"/>
</dbReference>
<dbReference type="AlphaFoldDB" id="A2EEU4"/>
<dbReference type="KEGG" id="tva:4766718"/>
<dbReference type="InterPro" id="IPR002110">
    <property type="entry name" value="Ankyrin_rpt"/>
</dbReference>
<gene>
    <name evidence="1" type="ORF">TVAG_213190</name>
</gene>
<dbReference type="Pfam" id="PF12796">
    <property type="entry name" value="Ank_2"/>
    <property type="match status" value="1"/>
</dbReference>
<dbReference type="EMBL" id="DS113370">
    <property type="protein sequence ID" value="EAY08810.1"/>
    <property type="molecule type" value="Genomic_DNA"/>
</dbReference>
<dbReference type="OrthoDB" id="341259at2759"/>
<keyword evidence="2" id="KW-1185">Reference proteome</keyword>
<dbReference type="PANTHER" id="PTHR24118:SF99">
    <property type="entry name" value="POTE ANKYRIN DOMAIN FAMILY MEMBER 3C-RELATED"/>
    <property type="match status" value="1"/>
</dbReference>